<evidence type="ECO:0000259" key="5">
    <source>
        <dbReference type="Pfam" id="PF01490"/>
    </source>
</evidence>
<keyword evidence="3" id="KW-1133">Transmembrane helix</keyword>
<protein>
    <submittedName>
        <fullName evidence="7">Preprotein translocase subunit SecY</fullName>
    </submittedName>
</protein>
<evidence type="ECO:0000256" key="2">
    <source>
        <dbReference type="ARBA" id="ARBA00022692"/>
    </source>
</evidence>
<reference evidence="7" key="1">
    <citation type="submission" date="2016-11" db="UniProtKB">
        <authorList>
            <consortium name="WormBaseParasite"/>
        </authorList>
    </citation>
    <scope>IDENTIFICATION</scope>
</reference>
<organism evidence="6 7">
    <name type="scientific">Meloidogyne hapla</name>
    <name type="common">Root-knot nematode worm</name>
    <dbReference type="NCBI Taxonomy" id="6305"/>
    <lineage>
        <taxon>Eukaryota</taxon>
        <taxon>Metazoa</taxon>
        <taxon>Ecdysozoa</taxon>
        <taxon>Nematoda</taxon>
        <taxon>Chromadorea</taxon>
        <taxon>Rhabditida</taxon>
        <taxon>Tylenchina</taxon>
        <taxon>Tylenchomorpha</taxon>
        <taxon>Tylenchoidea</taxon>
        <taxon>Meloidogynidae</taxon>
        <taxon>Meloidogyninae</taxon>
        <taxon>Meloidogyne</taxon>
    </lineage>
</organism>
<dbReference type="WBParaSite" id="MhA1_Contig2023.frz3.gene2">
    <property type="protein sequence ID" value="MhA1_Contig2023.frz3.gene2"/>
    <property type="gene ID" value="MhA1_Contig2023.frz3.gene2"/>
</dbReference>
<proteinExistence type="predicted"/>
<name>A0A1I8BD29_MELHA</name>
<accession>A0A1I8BD29</accession>
<dbReference type="InterPro" id="IPR013057">
    <property type="entry name" value="AA_transpt_TM"/>
</dbReference>
<keyword evidence="2" id="KW-0812">Transmembrane</keyword>
<evidence type="ECO:0000256" key="1">
    <source>
        <dbReference type="ARBA" id="ARBA00004370"/>
    </source>
</evidence>
<sequence length="62" mass="7299">MYVIVDMILPELWKRLERRRVSVNFKLPIELALRTSLLYFTMFFAIAVPNLEEMIPLVGVTT</sequence>
<evidence type="ECO:0000313" key="6">
    <source>
        <dbReference type="Proteomes" id="UP000095281"/>
    </source>
</evidence>
<comment type="subcellular location">
    <subcellularLocation>
        <location evidence="1">Membrane</location>
    </subcellularLocation>
</comment>
<dbReference type="Proteomes" id="UP000095281">
    <property type="component" value="Unplaced"/>
</dbReference>
<keyword evidence="4" id="KW-0472">Membrane</keyword>
<dbReference type="Pfam" id="PF01490">
    <property type="entry name" value="Aa_trans"/>
    <property type="match status" value="1"/>
</dbReference>
<dbReference type="AlphaFoldDB" id="A0A1I8BD29"/>
<evidence type="ECO:0000256" key="4">
    <source>
        <dbReference type="ARBA" id="ARBA00023136"/>
    </source>
</evidence>
<keyword evidence="6" id="KW-1185">Reference proteome</keyword>
<evidence type="ECO:0000256" key="3">
    <source>
        <dbReference type="ARBA" id="ARBA00022989"/>
    </source>
</evidence>
<feature type="domain" description="Amino acid transporter transmembrane" evidence="5">
    <location>
        <begin position="1"/>
        <end position="62"/>
    </location>
</feature>
<evidence type="ECO:0000313" key="7">
    <source>
        <dbReference type="WBParaSite" id="MhA1_Contig2023.frz3.gene2"/>
    </source>
</evidence>
<dbReference type="GO" id="GO:0016020">
    <property type="term" value="C:membrane"/>
    <property type="evidence" value="ECO:0007669"/>
    <property type="project" value="UniProtKB-SubCell"/>
</dbReference>